<dbReference type="PRINTS" id="PR00455">
    <property type="entry name" value="HTHTETR"/>
</dbReference>
<dbReference type="Gene3D" id="1.10.357.10">
    <property type="entry name" value="Tetracycline Repressor, domain 2"/>
    <property type="match status" value="1"/>
</dbReference>
<reference evidence="3" key="1">
    <citation type="submission" date="2018-05" db="EMBL/GenBank/DDBJ databases">
        <authorList>
            <person name="Lanie J.A."/>
            <person name="Ng W.-L."/>
            <person name="Kazmierczak K.M."/>
            <person name="Andrzejewski T.M."/>
            <person name="Davidsen T.M."/>
            <person name="Wayne K.J."/>
            <person name="Tettelin H."/>
            <person name="Glass J.I."/>
            <person name="Rusch D."/>
            <person name="Podicherti R."/>
            <person name="Tsui H.-C.T."/>
            <person name="Winkler M.E."/>
        </authorList>
    </citation>
    <scope>NUCLEOTIDE SEQUENCE</scope>
</reference>
<dbReference type="AlphaFoldDB" id="A0A382LWX5"/>
<organism evidence="3">
    <name type="scientific">marine metagenome</name>
    <dbReference type="NCBI Taxonomy" id="408172"/>
    <lineage>
        <taxon>unclassified sequences</taxon>
        <taxon>metagenomes</taxon>
        <taxon>ecological metagenomes</taxon>
    </lineage>
</organism>
<gene>
    <name evidence="3" type="ORF">METZ01_LOCUS292245</name>
</gene>
<evidence type="ECO:0000313" key="3">
    <source>
        <dbReference type="EMBL" id="SVC39391.1"/>
    </source>
</evidence>
<dbReference type="PROSITE" id="PS50977">
    <property type="entry name" value="HTH_TETR_2"/>
    <property type="match status" value="1"/>
</dbReference>
<dbReference type="InterPro" id="IPR009057">
    <property type="entry name" value="Homeodomain-like_sf"/>
</dbReference>
<dbReference type="Pfam" id="PF00440">
    <property type="entry name" value="TetR_N"/>
    <property type="match status" value="1"/>
</dbReference>
<feature type="domain" description="HTH tetR-type" evidence="2">
    <location>
        <begin position="1"/>
        <end position="56"/>
    </location>
</feature>
<keyword evidence="1" id="KW-0238">DNA-binding</keyword>
<dbReference type="InterPro" id="IPR001647">
    <property type="entry name" value="HTH_TetR"/>
</dbReference>
<dbReference type="SUPFAM" id="SSF46689">
    <property type="entry name" value="Homeodomain-like"/>
    <property type="match status" value="1"/>
</dbReference>
<dbReference type="GO" id="GO:0003677">
    <property type="term" value="F:DNA binding"/>
    <property type="evidence" value="ECO:0007669"/>
    <property type="project" value="UniProtKB-KW"/>
</dbReference>
<name>A0A382LWX5_9ZZZZ</name>
<dbReference type="EMBL" id="UINC01088827">
    <property type="protein sequence ID" value="SVC39391.1"/>
    <property type="molecule type" value="Genomic_DNA"/>
</dbReference>
<evidence type="ECO:0000259" key="2">
    <source>
        <dbReference type="PROSITE" id="PS50977"/>
    </source>
</evidence>
<proteinExistence type="predicted"/>
<accession>A0A382LWX5</accession>
<evidence type="ECO:0000256" key="1">
    <source>
        <dbReference type="ARBA" id="ARBA00023125"/>
    </source>
</evidence>
<sequence length="184" mass="21613">MILDSAANIFSQYGYQNTKLEQITNSLKLTDKSIYYYFASKGDLFIEVILRIQDHLEELITNVESMECDHLSKIKFYTNKAMSINGLILLLQFPKSILDFAKYDQIKINETNQYVHWTNLFLAGQLDGSIIKGNPEEQRNFLFGSLFYLHHWSTIKDNDNYEQIQPFIETMIDRMFSTKYIMSS</sequence>
<protein>
    <recommendedName>
        <fullName evidence="2">HTH tetR-type domain-containing protein</fullName>
    </recommendedName>
</protein>